<evidence type="ECO:0000313" key="4">
    <source>
        <dbReference type="EMBL" id="UVQ74065.1"/>
    </source>
</evidence>
<evidence type="ECO:0000259" key="3">
    <source>
        <dbReference type="Pfam" id="PF17127"/>
    </source>
</evidence>
<feature type="domain" description="Thioredoxin-like fold" evidence="2">
    <location>
        <begin position="221"/>
        <end position="314"/>
    </location>
</feature>
<evidence type="ECO:0000259" key="2">
    <source>
        <dbReference type="Pfam" id="PF13905"/>
    </source>
</evidence>
<proteinExistence type="predicted"/>
<keyword evidence="1" id="KW-0732">Signal</keyword>
<dbReference type="Pfam" id="PF13905">
    <property type="entry name" value="Thioredoxin_8"/>
    <property type="match status" value="1"/>
</dbReference>
<dbReference type="SUPFAM" id="SSF52833">
    <property type="entry name" value="Thioredoxin-like"/>
    <property type="match status" value="1"/>
</dbReference>
<reference evidence="4" key="1">
    <citation type="submission" date="2022-08" db="EMBL/GenBank/DDBJ databases">
        <title>Genome Sequencing of Bacteroides fragilis Group Isolates with Nanopore Technology.</title>
        <authorList>
            <person name="Tisza M.J."/>
            <person name="Smith D."/>
            <person name="Dekker J.P."/>
        </authorList>
    </citation>
    <scope>NUCLEOTIDE SEQUENCE</scope>
    <source>
        <strain evidence="4">BFG-527</strain>
    </source>
</reference>
<gene>
    <name evidence="4" type="ORF">NXY30_24270</name>
</gene>
<dbReference type="Pfam" id="PF17127">
    <property type="entry name" value="DUF5106"/>
    <property type="match status" value="2"/>
</dbReference>
<sequence>MKTNINYLLALCFLLLCACKSGNASSQSKSETPQDTIKSFTLPTIPPMLTAPEQRADFLVKHYWDNVNFADTNYIHHPEVTEQAWADYCDLLNHVPLETAHEAMRKMIDRSNADKKVFAYFTDLADKYLYDPNQFLLLRLEFCRLADKYLYDPNSPMRNEEYYIPVLEAMIASPILDKTEKIRPQARLQLAQKNRIGTKALNFTYTLASGAQGNLHQLKADYILLFINNPGCHACTETIEGLKNAPFINQLLKEKKLILLSVYPDEELDEWRKHLSEFPKEWINGYDKKFAIKEQQLYDLKAIPTLYLLNKEKTVLLKDATAQAIEEYLMTNAQ</sequence>
<dbReference type="InterPro" id="IPR012336">
    <property type="entry name" value="Thioredoxin-like_fold"/>
</dbReference>
<dbReference type="Proteomes" id="UP001060104">
    <property type="component" value="Chromosome"/>
</dbReference>
<feature type="chain" id="PRO_5045622183" evidence="1">
    <location>
        <begin position="25"/>
        <end position="334"/>
    </location>
</feature>
<evidence type="ECO:0000313" key="5">
    <source>
        <dbReference type="Proteomes" id="UP001060104"/>
    </source>
</evidence>
<feature type="signal peptide" evidence="1">
    <location>
        <begin position="1"/>
        <end position="24"/>
    </location>
</feature>
<dbReference type="EMBL" id="CP103141">
    <property type="protein sequence ID" value="UVQ74065.1"/>
    <property type="molecule type" value="Genomic_DNA"/>
</dbReference>
<dbReference type="PROSITE" id="PS51257">
    <property type="entry name" value="PROKAR_LIPOPROTEIN"/>
    <property type="match status" value="1"/>
</dbReference>
<keyword evidence="5" id="KW-1185">Reference proteome</keyword>
<dbReference type="Gene3D" id="3.40.30.10">
    <property type="entry name" value="Glutaredoxin"/>
    <property type="match status" value="1"/>
</dbReference>
<feature type="domain" description="DUF5106" evidence="3">
    <location>
        <begin position="18"/>
        <end position="136"/>
    </location>
</feature>
<dbReference type="InterPro" id="IPR036249">
    <property type="entry name" value="Thioredoxin-like_sf"/>
</dbReference>
<organism evidence="4 5">
    <name type="scientific">Bacteroides faecis</name>
    <dbReference type="NCBI Taxonomy" id="674529"/>
    <lineage>
        <taxon>Bacteria</taxon>
        <taxon>Pseudomonadati</taxon>
        <taxon>Bacteroidota</taxon>
        <taxon>Bacteroidia</taxon>
        <taxon>Bacteroidales</taxon>
        <taxon>Bacteroidaceae</taxon>
        <taxon>Bacteroides</taxon>
    </lineage>
</organism>
<dbReference type="RefSeq" id="WP_258902764.1">
    <property type="nucleotide sequence ID" value="NZ_CP103141.1"/>
</dbReference>
<evidence type="ECO:0000256" key="1">
    <source>
        <dbReference type="SAM" id="SignalP"/>
    </source>
</evidence>
<name>A0ABY5TDF6_9BACE</name>
<dbReference type="InterPro" id="IPR033395">
    <property type="entry name" value="DUF5106"/>
</dbReference>
<protein>
    <submittedName>
        <fullName evidence="4">DUF5106 domain-containing protein</fullName>
    </submittedName>
</protein>
<feature type="domain" description="DUF5106" evidence="3">
    <location>
        <begin position="141"/>
        <end position="194"/>
    </location>
</feature>
<accession>A0ABY5TDF6</accession>